<dbReference type="PANTHER" id="PTHR35192">
    <property type="entry name" value="PROTEIN, PUTATIVE-RELATED"/>
    <property type="match status" value="1"/>
</dbReference>
<dbReference type="RefSeq" id="XP_019045297.1">
    <property type="nucleotide sequence ID" value="XM_019192300.1"/>
</dbReference>
<name>A0A1B9FZM7_9TREE</name>
<feature type="signal peptide" evidence="1">
    <location>
        <begin position="1"/>
        <end position="23"/>
    </location>
</feature>
<dbReference type="OrthoDB" id="439917at2759"/>
<evidence type="ECO:0000313" key="3">
    <source>
        <dbReference type="EMBL" id="OCF24227.1"/>
    </source>
</evidence>
<dbReference type="STRING" id="1296100.A0A1B9FZM7"/>
<dbReference type="PANTHER" id="PTHR35192:SF2">
    <property type="entry name" value="APPLE DOMAIN-CONTAINING PROTEIN"/>
    <property type="match status" value="1"/>
</dbReference>
<dbReference type="EMBL" id="KI894022">
    <property type="protein sequence ID" value="OCF24227.1"/>
    <property type="molecule type" value="Genomic_DNA"/>
</dbReference>
<dbReference type="Pfam" id="PF21671">
    <property type="entry name" value="CPL1-like"/>
    <property type="match status" value="1"/>
</dbReference>
<reference evidence="3" key="1">
    <citation type="submission" date="2013-07" db="EMBL/GenBank/DDBJ databases">
        <title>The Genome Sequence of Cryptococcus bestiolae CBS10118.</title>
        <authorList>
            <consortium name="The Broad Institute Genome Sequencing Platform"/>
            <person name="Cuomo C."/>
            <person name="Litvintseva A."/>
            <person name="Chen Y."/>
            <person name="Heitman J."/>
            <person name="Sun S."/>
            <person name="Springer D."/>
            <person name="Dromer F."/>
            <person name="Young S.K."/>
            <person name="Zeng Q."/>
            <person name="Gargeya S."/>
            <person name="Fitzgerald M."/>
            <person name="Abouelleil A."/>
            <person name="Alvarado L."/>
            <person name="Berlin A.M."/>
            <person name="Chapman S.B."/>
            <person name="Dewar J."/>
            <person name="Goldberg J."/>
            <person name="Griggs A."/>
            <person name="Gujja S."/>
            <person name="Hansen M."/>
            <person name="Howarth C."/>
            <person name="Imamovic A."/>
            <person name="Larimer J."/>
            <person name="McCowan C."/>
            <person name="Murphy C."/>
            <person name="Pearson M."/>
            <person name="Priest M."/>
            <person name="Roberts A."/>
            <person name="Saif S."/>
            <person name="Shea T."/>
            <person name="Sykes S."/>
            <person name="Wortman J."/>
            <person name="Nusbaum C."/>
            <person name="Birren B."/>
        </authorList>
    </citation>
    <scope>NUCLEOTIDE SEQUENCE [LARGE SCALE GENOMIC DNA]</scope>
    <source>
        <strain evidence="3">CBS 10118</strain>
    </source>
</reference>
<dbReference type="KEGG" id="kbi:30210085"/>
<gene>
    <name evidence="3" type="ORF">I302_05686</name>
    <name evidence="4" type="ORF">I302_107049</name>
</gene>
<feature type="domain" description="Protein CPL1-like" evidence="2">
    <location>
        <begin position="232"/>
        <end position="295"/>
    </location>
</feature>
<dbReference type="EMBL" id="CP144545">
    <property type="protein sequence ID" value="WVW85013.1"/>
    <property type="molecule type" value="Genomic_DNA"/>
</dbReference>
<dbReference type="InterPro" id="IPR038955">
    <property type="entry name" value="PriA/CPL1_fungi"/>
</dbReference>
<evidence type="ECO:0000259" key="2">
    <source>
        <dbReference type="Pfam" id="PF21671"/>
    </source>
</evidence>
<reference evidence="4" key="4">
    <citation type="submission" date="2024-02" db="EMBL/GenBank/DDBJ databases">
        <title>Comparative genomics of Cryptococcus and Kwoniella reveals pathogenesis evolution and contrasting modes of karyotype evolution via chromosome fusion or intercentromeric recombination.</title>
        <authorList>
            <person name="Coelho M.A."/>
            <person name="David-Palma M."/>
            <person name="Shea T."/>
            <person name="Bowers K."/>
            <person name="McGinley-Smith S."/>
            <person name="Mohammad A.W."/>
            <person name="Gnirke A."/>
            <person name="Yurkov A.M."/>
            <person name="Nowrousian M."/>
            <person name="Sun S."/>
            <person name="Cuomo C.A."/>
            <person name="Heitman J."/>
        </authorList>
    </citation>
    <scope>NUCLEOTIDE SEQUENCE</scope>
    <source>
        <strain evidence="4">CBS 10118</strain>
    </source>
</reference>
<evidence type="ECO:0000313" key="4">
    <source>
        <dbReference type="EMBL" id="WVW85013.1"/>
    </source>
</evidence>
<evidence type="ECO:0000313" key="5">
    <source>
        <dbReference type="Proteomes" id="UP000092730"/>
    </source>
</evidence>
<reference evidence="3" key="3">
    <citation type="submission" date="2014-01" db="EMBL/GenBank/DDBJ databases">
        <title>Evolution of pathogenesis and genome organization in the Tremellales.</title>
        <authorList>
            <person name="Cuomo C."/>
            <person name="Litvintseva A."/>
            <person name="Heitman J."/>
            <person name="Chen Y."/>
            <person name="Sun S."/>
            <person name="Springer D."/>
            <person name="Dromer F."/>
            <person name="Young S."/>
            <person name="Zeng Q."/>
            <person name="Chapman S."/>
            <person name="Gujja S."/>
            <person name="Saif S."/>
            <person name="Birren B."/>
        </authorList>
    </citation>
    <scope>NUCLEOTIDE SEQUENCE</scope>
    <source>
        <strain evidence="3">CBS 10118</strain>
    </source>
</reference>
<dbReference type="VEuPathDB" id="FungiDB:I302_05686"/>
<dbReference type="GeneID" id="30210085"/>
<accession>A0A1B9FZM7</accession>
<dbReference type="InterPro" id="IPR048661">
    <property type="entry name" value="CPL1-like"/>
</dbReference>
<proteinExistence type="predicted"/>
<organism evidence="3">
    <name type="scientific">Kwoniella bestiolae CBS 10118</name>
    <dbReference type="NCBI Taxonomy" id="1296100"/>
    <lineage>
        <taxon>Eukaryota</taxon>
        <taxon>Fungi</taxon>
        <taxon>Dikarya</taxon>
        <taxon>Basidiomycota</taxon>
        <taxon>Agaricomycotina</taxon>
        <taxon>Tremellomycetes</taxon>
        <taxon>Tremellales</taxon>
        <taxon>Cryptococcaceae</taxon>
        <taxon>Kwoniella</taxon>
    </lineage>
</organism>
<reference evidence="4" key="2">
    <citation type="submission" date="2013-07" db="EMBL/GenBank/DDBJ databases">
        <authorList>
            <consortium name="The Broad Institute Genome Sequencing Platform"/>
            <person name="Cuomo C."/>
            <person name="Litvintseva A."/>
            <person name="Chen Y."/>
            <person name="Heitman J."/>
            <person name="Sun S."/>
            <person name="Springer D."/>
            <person name="Dromer F."/>
            <person name="Young S.K."/>
            <person name="Zeng Q."/>
            <person name="Gargeya S."/>
            <person name="Fitzgerald M."/>
            <person name="Abouelleil A."/>
            <person name="Alvarado L."/>
            <person name="Berlin A.M."/>
            <person name="Chapman S.B."/>
            <person name="Dewar J."/>
            <person name="Goldberg J."/>
            <person name="Griggs A."/>
            <person name="Gujja S."/>
            <person name="Hansen M."/>
            <person name="Howarth C."/>
            <person name="Imamovic A."/>
            <person name="Larimer J."/>
            <person name="McCowan C."/>
            <person name="Murphy C."/>
            <person name="Pearson M."/>
            <person name="Priest M."/>
            <person name="Roberts A."/>
            <person name="Saif S."/>
            <person name="Shea T."/>
            <person name="Sykes S."/>
            <person name="Wortman J."/>
            <person name="Nusbaum C."/>
            <person name="Birren B."/>
        </authorList>
    </citation>
    <scope>NUCLEOTIDE SEQUENCE</scope>
    <source>
        <strain evidence="4">CBS 10118</strain>
    </source>
</reference>
<feature type="chain" id="PRO_5042334736" description="Protein CPL1-like domain-containing protein" evidence="1">
    <location>
        <begin position="24"/>
        <end position="300"/>
    </location>
</feature>
<sequence>MSQVSLILFTSYLVLALARSAGAVNLFAGCTDLTSPPDASEVTFQGSFNTADRCSNRCTEYKYSYYATTPDASCYCSNVGIPPANLVQGFGGTCSTTEVRVTDTSYSLVVCYAFQDLKGQPNFTSEPQTVDGVKECLGYCRSDLKAIFGTIADAPDQYNCICASDVQGTTNRNCGPGDLYVYNHPPSAAASGLTKRKAREAEAQRRRDAEAAICPWGLTACVIPGLESADAFECIDTSNDLESCGGCINGAYNNATATAGTICVQPGVELGAATCVNGRCVISECQPDFELVDDQCVLSV</sequence>
<protein>
    <recommendedName>
        <fullName evidence="2">Protein CPL1-like domain-containing protein</fullName>
    </recommendedName>
</protein>
<dbReference type="AlphaFoldDB" id="A0A1B9FZM7"/>
<dbReference type="Proteomes" id="UP000092730">
    <property type="component" value="Chromosome 5"/>
</dbReference>
<keyword evidence="1" id="KW-0732">Signal</keyword>
<keyword evidence="5" id="KW-1185">Reference proteome</keyword>
<evidence type="ECO:0000256" key="1">
    <source>
        <dbReference type="SAM" id="SignalP"/>
    </source>
</evidence>